<organism evidence="1 2">
    <name type="scientific">Secundilactobacillus kimchicus JCM 15530</name>
    <dbReference type="NCBI Taxonomy" id="1302272"/>
    <lineage>
        <taxon>Bacteria</taxon>
        <taxon>Bacillati</taxon>
        <taxon>Bacillota</taxon>
        <taxon>Bacilli</taxon>
        <taxon>Lactobacillales</taxon>
        <taxon>Lactobacillaceae</taxon>
        <taxon>Secundilactobacillus</taxon>
    </lineage>
</organism>
<evidence type="ECO:0000313" key="1">
    <source>
        <dbReference type="EMBL" id="KRK47950.1"/>
    </source>
</evidence>
<accession>A0A0R1HMB3</accession>
<name>A0A0R1HMB3_9LACO</name>
<proteinExistence type="predicted"/>
<gene>
    <name evidence="1" type="ORF">FC96_GL002155</name>
</gene>
<comment type="caution">
    <text evidence="1">The sequence shown here is derived from an EMBL/GenBank/DDBJ whole genome shotgun (WGS) entry which is preliminary data.</text>
</comment>
<reference evidence="1 2" key="1">
    <citation type="journal article" date="2015" name="Genome Announc.">
        <title>Expanding the biotechnology potential of lactobacilli through comparative genomics of 213 strains and associated genera.</title>
        <authorList>
            <person name="Sun Z."/>
            <person name="Harris H.M."/>
            <person name="McCann A."/>
            <person name="Guo C."/>
            <person name="Argimon S."/>
            <person name="Zhang W."/>
            <person name="Yang X."/>
            <person name="Jeffery I.B."/>
            <person name="Cooney J.C."/>
            <person name="Kagawa T.F."/>
            <person name="Liu W."/>
            <person name="Song Y."/>
            <person name="Salvetti E."/>
            <person name="Wrobel A."/>
            <person name="Rasinkangas P."/>
            <person name="Parkhill J."/>
            <person name="Rea M.C."/>
            <person name="O'Sullivan O."/>
            <person name="Ritari J."/>
            <person name="Douillard F.P."/>
            <person name="Paul Ross R."/>
            <person name="Yang R."/>
            <person name="Briner A.E."/>
            <person name="Felis G.E."/>
            <person name="de Vos W.M."/>
            <person name="Barrangou R."/>
            <person name="Klaenhammer T.R."/>
            <person name="Caufield P.W."/>
            <person name="Cui Y."/>
            <person name="Zhang H."/>
            <person name="O'Toole P.W."/>
        </authorList>
    </citation>
    <scope>NUCLEOTIDE SEQUENCE [LARGE SCALE GENOMIC DNA]</scope>
    <source>
        <strain evidence="1 2">JCM 15530</strain>
    </source>
</reference>
<dbReference type="PATRIC" id="fig|1302272.5.peg.2204"/>
<evidence type="ECO:0008006" key="3">
    <source>
        <dbReference type="Google" id="ProtNLM"/>
    </source>
</evidence>
<dbReference type="Gene3D" id="1.20.5.2050">
    <property type="match status" value="1"/>
</dbReference>
<keyword evidence="2" id="KW-1185">Reference proteome</keyword>
<evidence type="ECO:0000313" key="2">
    <source>
        <dbReference type="Proteomes" id="UP000050911"/>
    </source>
</evidence>
<dbReference type="STRING" id="1302272.FC96_GL002155"/>
<dbReference type="EMBL" id="AZCX01000005">
    <property type="protein sequence ID" value="KRK47950.1"/>
    <property type="molecule type" value="Genomic_DNA"/>
</dbReference>
<sequence>MVYVGKRIDLTGNRYSRLMVVSFVGNSKNGNARWLCECDCGRFIETDGYRLRTGRVRSCGCLRREKSRDRLLGFAATKQNIGVADNLPIHNGTVLRLTDKNNQSGVIGVSWDKQSQKWVARLMVRGKYVINRKFHNFNQAVSFRHQAELQFRDPLLR</sequence>
<dbReference type="Proteomes" id="UP000050911">
    <property type="component" value="Unassembled WGS sequence"/>
</dbReference>
<dbReference type="OrthoDB" id="552713at2"/>
<dbReference type="AlphaFoldDB" id="A0A0R1HMB3"/>
<protein>
    <recommendedName>
        <fullName evidence="3">AP2/ERF domain-containing protein</fullName>
    </recommendedName>
</protein>